<name>A0A239SQE7_9STRE</name>
<comment type="subcellular location">
    <subcellularLocation>
        <location evidence="1">Cell membrane</location>
        <topology evidence="1">Multi-pass membrane protein</topology>
    </subcellularLocation>
</comment>
<dbReference type="OrthoDB" id="21828at2"/>
<dbReference type="KEGG" id="smen:SAMEA4412692_0412"/>
<evidence type="ECO:0000256" key="1">
    <source>
        <dbReference type="RuleBase" id="RU003942"/>
    </source>
</evidence>
<accession>A0A239SQE7</accession>
<dbReference type="Pfam" id="PF00893">
    <property type="entry name" value="Multi_Drug_Res"/>
    <property type="match status" value="1"/>
</dbReference>
<dbReference type="InterPro" id="IPR045324">
    <property type="entry name" value="Small_multidrug_res"/>
</dbReference>
<dbReference type="Proteomes" id="UP000215185">
    <property type="component" value="Chromosome 1"/>
</dbReference>
<dbReference type="GO" id="GO:0022857">
    <property type="term" value="F:transmembrane transporter activity"/>
    <property type="evidence" value="ECO:0007669"/>
    <property type="project" value="InterPro"/>
</dbReference>
<reference evidence="2 3" key="1">
    <citation type="submission" date="2017-06" db="EMBL/GenBank/DDBJ databases">
        <authorList>
            <consortium name="Pathogen Informatics"/>
        </authorList>
    </citation>
    <scope>NUCLEOTIDE SEQUENCE [LARGE SCALE GENOMIC DNA]</scope>
    <source>
        <strain evidence="2 3">NCTC13788</strain>
    </source>
</reference>
<keyword evidence="1" id="KW-0472">Membrane</keyword>
<protein>
    <submittedName>
        <fullName evidence="2">Quaternary ammonium compound-resistance protein</fullName>
    </submittedName>
</protein>
<dbReference type="EMBL" id="LT906439">
    <property type="protein sequence ID" value="SNU86873.1"/>
    <property type="molecule type" value="Genomic_DNA"/>
</dbReference>
<proteinExistence type="inferred from homology"/>
<evidence type="ECO:0000313" key="3">
    <source>
        <dbReference type="Proteomes" id="UP000215185"/>
    </source>
</evidence>
<sequence length="65" mass="7597">MTEFYMFLVIIFEIVATTSPKMTQEFTVLKPSLFVILFYAFSHYFFSKVVLKMNLGSGKELEQSK</sequence>
<comment type="similarity">
    <text evidence="1">Belongs to the drug/metabolite transporter (DMT) superfamily. Small multidrug resistance (SMR) (TC 2.A.7.1) family.</text>
</comment>
<dbReference type="Gene3D" id="1.10.3730.20">
    <property type="match status" value="1"/>
</dbReference>
<gene>
    <name evidence="2" type="primary">qacH</name>
    <name evidence="2" type="ORF">SAMEA4412692_00412</name>
</gene>
<dbReference type="STRING" id="1123308.GCA_000380085_01250"/>
<keyword evidence="3" id="KW-1185">Reference proteome</keyword>
<keyword evidence="1" id="KW-0812">Transmembrane</keyword>
<organism evidence="2 3">
    <name type="scientific">Streptococcus merionis</name>
    <dbReference type="NCBI Taxonomy" id="400065"/>
    <lineage>
        <taxon>Bacteria</taxon>
        <taxon>Bacillati</taxon>
        <taxon>Bacillota</taxon>
        <taxon>Bacilli</taxon>
        <taxon>Lactobacillales</taxon>
        <taxon>Streptococcaceae</taxon>
        <taxon>Streptococcus</taxon>
    </lineage>
</organism>
<dbReference type="GO" id="GO:0005886">
    <property type="term" value="C:plasma membrane"/>
    <property type="evidence" value="ECO:0007669"/>
    <property type="project" value="UniProtKB-SubCell"/>
</dbReference>
<dbReference type="AlphaFoldDB" id="A0A239SQE7"/>
<evidence type="ECO:0000313" key="2">
    <source>
        <dbReference type="EMBL" id="SNU86873.1"/>
    </source>
</evidence>